<dbReference type="AlphaFoldDB" id="A0A1E5Q4H3"/>
<evidence type="ECO:0000259" key="5">
    <source>
        <dbReference type="Pfam" id="PF13649"/>
    </source>
</evidence>
<accession>A0A1E5Q4H3</accession>
<reference evidence="7" key="1">
    <citation type="submission" date="2016-07" db="EMBL/GenBank/DDBJ databases">
        <authorList>
            <person name="Florea S."/>
            <person name="Webb J.S."/>
            <person name="Jaromczyk J."/>
            <person name="Schardl C.L."/>
        </authorList>
    </citation>
    <scope>NUCLEOTIDE SEQUENCE [LARGE SCALE GENOMIC DNA]</scope>
    <source>
        <strain evidence="7">MV-1</strain>
    </source>
</reference>
<dbReference type="Proteomes" id="UP000095347">
    <property type="component" value="Unassembled WGS sequence"/>
</dbReference>
<dbReference type="GO" id="GO:0016279">
    <property type="term" value="F:protein-lysine N-methyltransferase activity"/>
    <property type="evidence" value="ECO:0007669"/>
    <property type="project" value="InterPro"/>
</dbReference>
<dbReference type="CDD" id="cd02440">
    <property type="entry name" value="AdoMet_MTases"/>
    <property type="match status" value="1"/>
</dbReference>
<dbReference type="Pfam" id="PF13649">
    <property type="entry name" value="Methyltransf_25"/>
    <property type="match status" value="1"/>
</dbReference>
<keyword evidence="1" id="KW-0489">Methyltransferase</keyword>
<protein>
    <recommendedName>
        <fullName evidence="5">Methyltransferase domain-containing protein</fullName>
    </recommendedName>
</protein>
<feature type="domain" description="Methyltransferase" evidence="5">
    <location>
        <begin position="146"/>
        <end position="232"/>
    </location>
</feature>
<dbReference type="InterPro" id="IPR026170">
    <property type="entry name" value="FAM173A/B"/>
</dbReference>
<keyword evidence="4" id="KW-0472">Membrane</keyword>
<name>A0A1E5Q4H3_9PROT</name>
<evidence type="ECO:0000313" key="7">
    <source>
        <dbReference type="Proteomes" id="UP000095347"/>
    </source>
</evidence>
<keyword evidence="7" id="KW-1185">Reference proteome</keyword>
<feature type="transmembrane region" description="Helical" evidence="4">
    <location>
        <begin position="89"/>
        <end position="106"/>
    </location>
</feature>
<dbReference type="Gene3D" id="3.40.50.150">
    <property type="entry name" value="Vaccinia Virus protein VP39"/>
    <property type="match status" value="1"/>
</dbReference>
<dbReference type="InterPro" id="IPR029063">
    <property type="entry name" value="SAM-dependent_MTases_sf"/>
</dbReference>
<comment type="caution">
    <text evidence="6">The sequence shown here is derived from an EMBL/GenBank/DDBJ whole genome shotgun (WGS) entry which is preliminary data.</text>
</comment>
<keyword evidence="4" id="KW-0812">Transmembrane</keyword>
<dbReference type="STRING" id="28181.BEN30_00435"/>
<evidence type="ECO:0000256" key="4">
    <source>
        <dbReference type="SAM" id="Phobius"/>
    </source>
</evidence>
<feature type="transmembrane region" description="Helical" evidence="4">
    <location>
        <begin position="12"/>
        <end position="37"/>
    </location>
</feature>
<gene>
    <name evidence="6" type="ORF">BEN30_00435</name>
</gene>
<sequence length="273" mass="30607">MYALFPHAFGPLPRVLAAQLVAFIFILAIGLGVDALWPGLRPPLWGFIVAQSLSAAVFSRSFGLKGWWLVAQLVLPVLAWGSLFVNMPSWLYLVAFLLLFLVYSNVSTERVPLYLTNRTTWVALSHLLSEEAEVEGAPHGQKRRFVDLGCGVGGMLAYLSRAHPDWDFVGVENAPGPYVLSRIRLWSRPNVKIEYKSLWDVDLSTFDFVYAFLSPAPMTRLLNQAARDLKPGAILISNSFWAPDIPYDGQVQVNDGRETCLFFTRKAQNFEVQ</sequence>
<dbReference type="EMBL" id="MCGG01000067">
    <property type="protein sequence ID" value="OEJ64684.1"/>
    <property type="molecule type" value="Genomic_DNA"/>
</dbReference>
<dbReference type="InterPro" id="IPR041698">
    <property type="entry name" value="Methyltransf_25"/>
</dbReference>
<dbReference type="PANTHER" id="PTHR13610">
    <property type="entry name" value="METHYLTRANSFERASE DOMAIN-CONTAINING PROTEIN"/>
    <property type="match status" value="1"/>
</dbReference>
<evidence type="ECO:0000256" key="2">
    <source>
        <dbReference type="ARBA" id="ARBA00022679"/>
    </source>
</evidence>
<keyword evidence="4" id="KW-1133">Transmembrane helix</keyword>
<keyword evidence="2" id="KW-0808">Transferase</keyword>
<dbReference type="PANTHER" id="PTHR13610:SF9">
    <property type="entry name" value="FI06469P"/>
    <property type="match status" value="1"/>
</dbReference>
<evidence type="ECO:0000256" key="3">
    <source>
        <dbReference type="ARBA" id="ARBA00022691"/>
    </source>
</evidence>
<evidence type="ECO:0000313" key="6">
    <source>
        <dbReference type="EMBL" id="OEJ64684.1"/>
    </source>
</evidence>
<dbReference type="GO" id="GO:0032259">
    <property type="term" value="P:methylation"/>
    <property type="evidence" value="ECO:0007669"/>
    <property type="project" value="UniProtKB-KW"/>
</dbReference>
<evidence type="ECO:0000256" key="1">
    <source>
        <dbReference type="ARBA" id="ARBA00022603"/>
    </source>
</evidence>
<organism evidence="6 7">
    <name type="scientific">Magnetovibrio blakemorei</name>
    <dbReference type="NCBI Taxonomy" id="28181"/>
    <lineage>
        <taxon>Bacteria</taxon>
        <taxon>Pseudomonadati</taxon>
        <taxon>Pseudomonadota</taxon>
        <taxon>Alphaproteobacteria</taxon>
        <taxon>Rhodospirillales</taxon>
        <taxon>Magnetovibrionaceae</taxon>
        <taxon>Magnetovibrio</taxon>
    </lineage>
</organism>
<dbReference type="SUPFAM" id="SSF53335">
    <property type="entry name" value="S-adenosyl-L-methionine-dependent methyltransferases"/>
    <property type="match status" value="1"/>
</dbReference>
<proteinExistence type="predicted"/>
<feature type="transmembrane region" description="Helical" evidence="4">
    <location>
        <begin position="43"/>
        <end position="59"/>
    </location>
</feature>
<keyword evidence="3" id="KW-0949">S-adenosyl-L-methionine</keyword>